<dbReference type="InterPro" id="IPR028976">
    <property type="entry name" value="CheC-like_sf"/>
</dbReference>
<gene>
    <name evidence="3" type="ORF">J4E96_02375</name>
</gene>
<dbReference type="GO" id="GO:0006935">
    <property type="term" value="P:chemotaxis"/>
    <property type="evidence" value="ECO:0007669"/>
    <property type="project" value="UniProtKB-KW"/>
</dbReference>
<feature type="domain" description="Chemotaxis phosphatase CheX-like" evidence="2">
    <location>
        <begin position="47"/>
        <end position="126"/>
    </location>
</feature>
<evidence type="ECO:0000256" key="1">
    <source>
        <dbReference type="ARBA" id="ARBA00022500"/>
    </source>
</evidence>
<evidence type="ECO:0000313" key="3">
    <source>
        <dbReference type="EMBL" id="QTE29896.1"/>
    </source>
</evidence>
<evidence type="ECO:0000313" key="4">
    <source>
        <dbReference type="Proteomes" id="UP000663937"/>
    </source>
</evidence>
<dbReference type="Proteomes" id="UP000663937">
    <property type="component" value="Chromosome"/>
</dbReference>
<organism evidence="3 4">
    <name type="scientific">Pengzhenrongella sicca</name>
    <dbReference type="NCBI Taxonomy" id="2819238"/>
    <lineage>
        <taxon>Bacteria</taxon>
        <taxon>Bacillati</taxon>
        <taxon>Actinomycetota</taxon>
        <taxon>Actinomycetes</taxon>
        <taxon>Micrococcales</taxon>
        <taxon>Pengzhenrongella</taxon>
    </lineage>
</organism>
<keyword evidence="4" id="KW-1185">Reference proteome</keyword>
<dbReference type="AlphaFoldDB" id="A0A8A4ZH92"/>
<dbReference type="Pfam" id="PF13690">
    <property type="entry name" value="CheX"/>
    <property type="match status" value="1"/>
</dbReference>
<dbReference type="RefSeq" id="WP_227424209.1">
    <property type="nucleotide sequence ID" value="NZ_CP071868.1"/>
</dbReference>
<proteinExistence type="predicted"/>
<evidence type="ECO:0000259" key="2">
    <source>
        <dbReference type="Pfam" id="PF13690"/>
    </source>
</evidence>
<dbReference type="EMBL" id="CP071868">
    <property type="protein sequence ID" value="QTE29896.1"/>
    <property type="molecule type" value="Genomic_DNA"/>
</dbReference>
<dbReference type="KEGG" id="psic:J4E96_02375"/>
<sequence length="151" mass="16070">MNALAPFDTVQITEIAEEIFAAMIDGEPGLLGPWLDGPITLVDPLHAWVEMHDVFSGRVVLSTETSTAHELVRGLLGMGPDEAVSEDDLVDAFGEVANVVGGNLKALLPTQGRLTLPQVDRTAPATVGSVRFDGAVLSWRGLPLEISVWSI</sequence>
<protein>
    <submittedName>
        <fullName evidence="3">Chemotaxis protein CheX</fullName>
    </submittedName>
</protein>
<keyword evidence="1" id="KW-0145">Chemotaxis</keyword>
<dbReference type="Gene3D" id="3.40.1550.10">
    <property type="entry name" value="CheC-like"/>
    <property type="match status" value="1"/>
</dbReference>
<reference evidence="3" key="1">
    <citation type="submission" date="2021-03" db="EMBL/GenBank/DDBJ databases">
        <title>Pengzhenrongella sicca gen. nov., sp. nov., a new member of suborder Micrococcineae isolated from High-Arctic tundra soil.</title>
        <authorList>
            <person name="Peng F."/>
        </authorList>
    </citation>
    <scope>NUCLEOTIDE SEQUENCE</scope>
    <source>
        <strain evidence="3">LRZ-2</strain>
    </source>
</reference>
<accession>A0A8A4ZH92</accession>
<dbReference type="SUPFAM" id="SSF103039">
    <property type="entry name" value="CheC-like"/>
    <property type="match status" value="1"/>
</dbReference>
<dbReference type="InterPro" id="IPR028051">
    <property type="entry name" value="CheX-like_dom"/>
</dbReference>
<name>A0A8A4ZH92_9MICO</name>